<evidence type="ECO:0000313" key="1">
    <source>
        <dbReference type="EMBL" id="ETK71982.1"/>
    </source>
</evidence>
<protein>
    <submittedName>
        <fullName evidence="1">Uncharacterized protein</fullName>
    </submittedName>
</protein>
<gene>
    <name evidence="1" type="ORF">L915_20850</name>
</gene>
<reference evidence="1" key="1">
    <citation type="submission" date="2013-11" db="EMBL/GenBank/DDBJ databases">
        <title>The Genome Sequence of Phytophthora parasitica CJ02B3.</title>
        <authorList>
            <consortium name="The Broad Institute Genomics Platform"/>
            <person name="Russ C."/>
            <person name="Tyler B."/>
            <person name="Panabieres F."/>
            <person name="Shan W."/>
            <person name="Tripathy S."/>
            <person name="Grunwald N."/>
            <person name="Machado M."/>
            <person name="Johnson C.S."/>
            <person name="Arredondo F."/>
            <person name="Hong C."/>
            <person name="Coffey M."/>
            <person name="Young S.K."/>
            <person name="Zeng Q."/>
            <person name="Gargeya S."/>
            <person name="Fitzgerald M."/>
            <person name="Abouelleil A."/>
            <person name="Alvarado L."/>
            <person name="Chapman S.B."/>
            <person name="Gainer-Dewar J."/>
            <person name="Goldberg J."/>
            <person name="Griggs A."/>
            <person name="Gujja S."/>
            <person name="Hansen M."/>
            <person name="Howarth C."/>
            <person name="Imamovic A."/>
            <person name="Ireland A."/>
            <person name="Larimer J."/>
            <person name="McCowan C."/>
            <person name="Murphy C."/>
            <person name="Pearson M."/>
            <person name="Poon T.W."/>
            <person name="Priest M."/>
            <person name="Roberts A."/>
            <person name="Saif S."/>
            <person name="Shea T."/>
            <person name="Sykes S."/>
            <person name="Wortman J."/>
            <person name="Nusbaum C."/>
            <person name="Birren B."/>
        </authorList>
    </citation>
    <scope>NUCLEOTIDE SEQUENCE [LARGE SCALE GENOMIC DNA]</scope>
    <source>
        <strain evidence="1">CJ02B3</strain>
    </source>
</reference>
<sequence>MMGSATTLPAATSRSWTSFFPTMAGAKPVSLTLSEIIAP</sequence>
<accession>W2FMJ3</accession>
<dbReference type="AlphaFoldDB" id="W2FMJ3"/>
<dbReference type="Proteomes" id="UP000053236">
    <property type="component" value="Unassembled WGS sequence"/>
</dbReference>
<name>W2FMJ3_PHYNI</name>
<proteinExistence type="predicted"/>
<organism evidence="1">
    <name type="scientific">Phytophthora nicotianae</name>
    <name type="common">Potato buckeye rot agent</name>
    <name type="synonym">Phytophthora parasitica</name>
    <dbReference type="NCBI Taxonomy" id="4792"/>
    <lineage>
        <taxon>Eukaryota</taxon>
        <taxon>Sar</taxon>
        <taxon>Stramenopiles</taxon>
        <taxon>Oomycota</taxon>
        <taxon>Peronosporomycetes</taxon>
        <taxon>Peronosporales</taxon>
        <taxon>Peronosporaceae</taxon>
        <taxon>Phytophthora</taxon>
    </lineage>
</organism>
<dbReference type="EMBL" id="KI689691">
    <property type="protein sequence ID" value="ETK71982.1"/>
    <property type="molecule type" value="Genomic_DNA"/>
</dbReference>